<accession>A0A7K1KXQ7</accession>
<comment type="similarity">
    <text evidence="1">Belongs to the non-flavoprotein flavin reductase family.</text>
</comment>
<evidence type="ECO:0000256" key="1">
    <source>
        <dbReference type="ARBA" id="ARBA00008898"/>
    </source>
</evidence>
<comment type="caution">
    <text evidence="4">The sequence shown here is derived from an EMBL/GenBank/DDBJ whole genome shotgun (WGS) entry which is preliminary data.</text>
</comment>
<proteinExistence type="inferred from homology"/>
<keyword evidence="2" id="KW-0560">Oxidoreductase</keyword>
<reference evidence="4 5" key="1">
    <citation type="submission" date="2019-11" db="EMBL/GenBank/DDBJ databases">
        <authorList>
            <person name="Cao P."/>
        </authorList>
    </citation>
    <scope>NUCLEOTIDE SEQUENCE [LARGE SCALE GENOMIC DNA]</scope>
    <source>
        <strain evidence="4 5">NEAU-AAG5</strain>
    </source>
</reference>
<dbReference type="Gene3D" id="2.30.110.10">
    <property type="entry name" value="Electron Transport, Fmn-binding Protein, Chain A"/>
    <property type="match status" value="1"/>
</dbReference>
<organism evidence="4 5">
    <name type="scientific">Actinomadura litoris</name>
    <dbReference type="NCBI Taxonomy" id="2678616"/>
    <lineage>
        <taxon>Bacteria</taxon>
        <taxon>Bacillati</taxon>
        <taxon>Actinomycetota</taxon>
        <taxon>Actinomycetes</taxon>
        <taxon>Streptosporangiales</taxon>
        <taxon>Thermomonosporaceae</taxon>
        <taxon>Actinomadura</taxon>
    </lineage>
</organism>
<dbReference type="PANTHER" id="PTHR30466">
    <property type="entry name" value="FLAVIN REDUCTASE"/>
    <property type="match status" value="1"/>
</dbReference>
<name>A0A7K1KXQ7_9ACTN</name>
<dbReference type="SMART" id="SM00903">
    <property type="entry name" value="Flavin_Reduct"/>
    <property type="match status" value="1"/>
</dbReference>
<dbReference type="PANTHER" id="PTHR30466:SF11">
    <property type="entry name" value="FLAVIN-DEPENDENT MONOOXYGENASE, REDUCTASE SUBUNIT HSAB"/>
    <property type="match status" value="1"/>
</dbReference>
<evidence type="ECO:0000313" key="5">
    <source>
        <dbReference type="Proteomes" id="UP000432015"/>
    </source>
</evidence>
<evidence type="ECO:0000313" key="4">
    <source>
        <dbReference type="EMBL" id="MUN36843.1"/>
    </source>
</evidence>
<evidence type="ECO:0000256" key="2">
    <source>
        <dbReference type="ARBA" id="ARBA00023002"/>
    </source>
</evidence>
<dbReference type="InterPro" id="IPR012349">
    <property type="entry name" value="Split_barrel_FMN-bd"/>
</dbReference>
<dbReference type="InterPro" id="IPR002563">
    <property type="entry name" value="Flavin_Rdtase-like_dom"/>
</dbReference>
<gene>
    <name evidence="4" type="ORF">GNZ18_09560</name>
</gene>
<dbReference type="Proteomes" id="UP000432015">
    <property type="component" value="Unassembled WGS sequence"/>
</dbReference>
<sequence>MSNLTTRTSAPADEFREVMSHVASGLVVIAGLRGGRPAGLTASSFFSVSMRPRLVGFCVATASRTWPGLAGDGGALCVSLLARDQRSVADAMASRDPDKHTRVEWTPSPAGRPVAAGAIAAIDCEVAAAVPAGDHLIVTALVGAITHYGEREPLLYHRRGYHGLGPRLP</sequence>
<dbReference type="RefSeq" id="WP_156215892.1">
    <property type="nucleotide sequence ID" value="NZ_WOFH01000003.1"/>
</dbReference>
<dbReference type="EMBL" id="WOFH01000003">
    <property type="protein sequence ID" value="MUN36843.1"/>
    <property type="molecule type" value="Genomic_DNA"/>
</dbReference>
<protein>
    <recommendedName>
        <fullName evidence="3">Flavin reductase like domain-containing protein</fullName>
    </recommendedName>
</protein>
<dbReference type="GO" id="GO:0010181">
    <property type="term" value="F:FMN binding"/>
    <property type="evidence" value="ECO:0007669"/>
    <property type="project" value="InterPro"/>
</dbReference>
<dbReference type="GO" id="GO:0042602">
    <property type="term" value="F:riboflavin reductase (NADPH) activity"/>
    <property type="evidence" value="ECO:0007669"/>
    <property type="project" value="TreeGrafter"/>
</dbReference>
<dbReference type="SUPFAM" id="SSF50475">
    <property type="entry name" value="FMN-binding split barrel"/>
    <property type="match status" value="1"/>
</dbReference>
<evidence type="ECO:0000259" key="3">
    <source>
        <dbReference type="SMART" id="SM00903"/>
    </source>
</evidence>
<dbReference type="Pfam" id="PF01613">
    <property type="entry name" value="Flavin_Reduct"/>
    <property type="match status" value="1"/>
</dbReference>
<dbReference type="InterPro" id="IPR050268">
    <property type="entry name" value="NADH-dep_flavin_reductase"/>
</dbReference>
<dbReference type="AlphaFoldDB" id="A0A7K1KXQ7"/>
<feature type="domain" description="Flavin reductase like" evidence="3">
    <location>
        <begin position="19"/>
        <end position="163"/>
    </location>
</feature>
<keyword evidence="5" id="KW-1185">Reference proteome</keyword>